<dbReference type="EC" id="3.4.16.4" evidence="4"/>
<keyword evidence="8 18" id="KW-0378">Hydrolase</keyword>
<dbReference type="SUPFAM" id="SSF56601">
    <property type="entry name" value="beta-lactamase/transpeptidase-like"/>
    <property type="match status" value="1"/>
</dbReference>
<dbReference type="Pfam" id="PF00768">
    <property type="entry name" value="Peptidase_S11"/>
    <property type="match status" value="1"/>
</dbReference>
<evidence type="ECO:0000256" key="15">
    <source>
        <dbReference type="RuleBase" id="RU004016"/>
    </source>
</evidence>
<keyword evidence="10" id="KW-0573">Peptidoglycan synthesis</keyword>
<evidence type="ECO:0000256" key="8">
    <source>
        <dbReference type="ARBA" id="ARBA00022801"/>
    </source>
</evidence>
<comment type="similarity">
    <text evidence="3 15">Belongs to the peptidase S11 family.</text>
</comment>
<feature type="active site" description="Acyl-ester intermediate" evidence="13">
    <location>
        <position position="64"/>
    </location>
</feature>
<dbReference type="GO" id="GO:0009252">
    <property type="term" value="P:peptidoglycan biosynthetic process"/>
    <property type="evidence" value="ECO:0007669"/>
    <property type="project" value="UniProtKB-KW"/>
</dbReference>
<dbReference type="GO" id="GO:0071555">
    <property type="term" value="P:cell wall organization"/>
    <property type="evidence" value="ECO:0007669"/>
    <property type="project" value="UniProtKB-KW"/>
</dbReference>
<evidence type="ECO:0000256" key="2">
    <source>
        <dbReference type="ARBA" id="ARBA00004752"/>
    </source>
</evidence>
<feature type="active site" evidence="13">
    <location>
        <position position="126"/>
    </location>
</feature>
<reference evidence="18" key="1">
    <citation type="journal article" date="2018" name="Antonie Van Leeuwenhoek">
        <title>Proteinivorax hydrogeniformans sp. nov., an anaerobic, haloalkaliphilic bacterium fermenting proteinaceous compounds with high hydrogen production.</title>
        <authorList>
            <person name="Boltyanskaya Y."/>
            <person name="Detkova E."/>
            <person name="Pimenov N."/>
            <person name="Kevbrin V."/>
        </authorList>
    </citation>
    <scope>NUCLEOTIDE SEQUENCE</scope>
    <source>
        <strain evidence="18">Z-710</strain>
    </source>
</reference>
<feature type="binding site" evidence="14">
    <location>
        <position position="232"/>
    </location>
    <ligand>
        <name>substrate</name>
    </ligand>
</feature>
<keyword evidence="7 16" id="KW-0732">Signal</keyword>
<dbReference type="InterPro" id="IPR015956">
    <property type="entry name" value="Peniciliin-bd_prot_C_sf"/>
</dbReference>
<proteinExistence type="inferred from homology"/>
<dbReference type="PANTHER" id="PTHR21581">
    <property type="entry name" value="D-ALANYL-D-ALANINE CARBOXYPEPTIDASE"/>
    <property type="match status" value="1"/>
</dbReference>
<comment type="catalytic activity">
    <reaction evidence="12">
        <text>Preferential cleavage: (Ac)2-L-Lys-D-Ala-|-D-Ala. Also transpeptidation of peptidyl-alanyl moieties that are N-acyl substituents of D-alanine.</text>
        <dbReference type="EC" id="3.4.16.4"/>
    </reaction>
</comment>
<comment type="pathway">
    <text evidence="2">Cell wall biogenesis; peptidoglycan biosynthesis.</text>
</comment>
<feature type="signal peptide" evidence="16">
    <location>
        <begin position="1"/>
        <end position="27"/>
    </location>
</feature>
<dbReference type="AlphaFoldDB" id="A0AAU8HQ20"/>
<feature type="active site" description="Proton acceptor" evidence="13">
    <location>
        <position position="67"/>
    </location>
</feature>
<evidence type="ECO:0000256" key="4">
    <source>
        <dbReference type="ARBA" id="ARBA00012448"/>
    </source>
</evidence>
<evidence type="ECO:0000256" key="11">
    <source>
        <dbReference type="ARBA" id="ARBA00023316"/>
    </source>
</evidence>
<reference evidence="18" key="2">
    <citation type="submission" date="2024-06" db="EMBL/GenBank/DDBJ databases">
        <authorList>
            <person name="Petrova K.O."/>
            <person name="Toshchakov S.V."/>
            <person name="Boltjanskaja Y.V."/>
            <person name="Kevbrin V.V."/>
        </authorList>
    </citation>
    <scope>NUCLEOTIDE SEQUENCE</scope>
    <source>
        <strain evidence="18">Z-710</strain>
    </source>
</reference>
<dbReference type="Pfam" id="PF07943">
    <property type="entry name" value="PBP5_C"/>
    <property type="match status" value="1"/>
</dbReference>
<sequence>MKKISSKCLIALIIISIFIFITTPSFAQQADPFEIEASNIVVMDYETGFILYEKNATEAVAPASLTKLMTMYVIFDALENGEIYLDDKVAISQKATELVPGASRVWAVPGSEVSVEELLIAVSVISANDAGIALAEKISGSEEAFVERMNETAKELELKQTNFLNSHGLDQDNHLMSARDVAKLSQRLISDFPQAIEYSSMTSYTMSYPPHTTFPSTFRDLLVRHENLDGLKTGYTGNAGRCISVTSTVNGRRYIVVLMDVEGNTNRETISNRDTLVEEILNDFIAKKFQIRNVLDANEAIESASFRSAKRGVYQVGVLEDLNLVVPREHNFLKPQIKIDKNVSAPLEKGDVVGTVEYVVDGQTVIKDPIYVLEDVPRANFLVRGFWGIIDGIGNGVKWVTNIF</sequence>
<organism evidence="18">
    <name type="scientific">Proteinivorax hydrogeniformans</name>
    <dbReference type="NCBI Taxonomy" id="1826727"/>
    <lineage>
        <taxon>Bacteria</taxon>
        <taxon>Bacillati</taxon>
        <taxon>Bacillota</taxon>
        <taxon>Clostridia</taxon>
        <taxon>Eubacteriales</taxon>
        <taxon>Proteinivoracaceae</taxon>
        <taxon>Proteinivorax</taxon>
    </lineage>
</organism>
<evidence type="ECO:0000256" key="1">
    <source>
        <dbReference type="ARBA" id="ARBA00003217"/>
    </source>
</evidence>
<dbReference type="SUPFAM" id="SSF69189">
    <property type="entry name" value="Penicillin-binding protein associated domain"/>
    <property type="match status" value="1"/>
</dbReference>
<comment type="function">
    <text evidence="1">Removes C-terminal D-alanyl residues from sugar-peptide cell wall precursors.</text>
</comment>
<keyword evidence="6" id="KW-0645">Protease</keyword>
<feature type="domain" description="Peptidase S11 D-Ala-D-Ala carboxypeptidase A C-terminal" evidence="17">
    <location>
        <begin position="289"/>
        <end position="378"/>
    </location>
</feature>
<dbReference type="PANTHER" id="PTHR21581:SF6">
    <property type="entry name" value="TRAFFICKING PROTEIN PARTICLE COMPLEX SUBUNIT 12"/>
    <property type="match status" value="1"/>
</dbReference>
<evidence type="ECO:0000256" key="3">
    <source>
        <dbReference type="ARBA" id="ARBA00007164"/>
    </source>
</evidence>
<name>A0AAU8HQ20_9FIRM</name>
<dbReference type="InterPro" id="IPR001967">
    <property type="entry name" value="Peptidase_S11_N"/>
</dbReference>
<dbReference type="InterPro" id="IPR012907">
    <property type="entry name" value="Peptidase_S11_C"/>
</dbReference>
<dbReference type="GO" id="GO:0009002">
    <property type="term" value="F:serine-type D-Ala-D-Ala carboxypeptidase activity"/>
    <property type="evidence" value="ECO:0007669"/>
    <property type="project" value="UniProtKB-EC"/>
</dbReference>
<evidence type="ECO:0000256" key="10">
    <source>
        <dbReference type="ARBA" id="ARBA00022984"/>
    </source>
</evidence>
<dbReference type="GO" id="GO:0006508">
    <property type="term" value="P:proteolysis"/>
    <property type="evidence" value="ECO:0007669"/>
    <property type="project" value="UniProtKB-KW"/>
</dbReference>
<evidence type="ECO:0000256" key="7">
    <source>
        <dbReference type="ARBA" id="ARBA00022729"/>
    </source>
</evidence>
<evidence type="ECO:0000256" key="12">
    <source>
        <dbReference type="ARBA" id="ARBA00034000"/>
    </source>
</evidence>
<evidence type="ECO:0000256" key="16">
    <source>
        <dbReference type="SAM" id="SignalP"/>
    </source>
</evidence>
<evidence type="ECO:0000259" key="17">
    <source>
        <dbReference type="SMART" id="SM00936"/>
    </source>
</evidence>
<dbReference type="PRINTS" id="PR00725">
    <property type="entry name" value="DADACBPTASE1"/>
</dbReference>
<evidence type="ECO:0000313" key="18">
    <source>
        <dbReference type="EMBL" id="XCI27713.1"/>
    </source>
</evidence>
<feature type="chain" id="PRO_5043392258" description="serine-type D-Ala-D-Ala carboxypeptidase" evidence="16">
    <location>
        <begin position="28"/>
        <end position="404"/>
    </location>
</feature>
<dbReference type="EMBL" id="CP159485">
    <property type="protein sequence ID" value="XCI27713.1"/>
    <property type="molecule type" value="Genomic_DNA"/>
</dbReference>
<evidence type="ECO:0000256" key="14">
    <source>
        <dbReference type="PIRSR" id="PIRSR618044-2"/>
    </source>
</evidence>
<keyword evidence="9" id="KW-0133">Cell shape</keyword>
<dbReference type="GO" id="GO:0008360">
    <property type="term" value="P:regulation of cell shape"/>
    <property type="evidence" value="ECO:0007669"/>
    <property type="project" value="UniProtKB-KW"/>
</dbReference>
<dbReference type="InterPro" id="IPR012338">
    <property type="entry name" value="Beta-lactam/transpept-like"/>
</dbReference>
<evidence type="ECO:0000256" key="9">
    <source>
        <dbReference type="ARBA" id="ARBA00022960"/>
    </source>
</evidence>
<evidence type="ECO:0000256" key="6">
    <source>
        <dbReference type="ARBA" id="ARBA00022670"/>
    </source>
</evidence>
<dbReference type="SMART" id="SM00936">
    <property type="entry name" value="PBP5_C"/>
    <property type="match status" value="1"/>
</dbReference>
<evidence type="ECO:0000256" key="13">
    <source>
        <dbReference type="PIRSR" id="PIRSR618044-1"/>
    </source>
</evidence>
<keyword evidence="5 18" id="KW-0121">Carboxypeptidase</keyword>
<evidence type="ECO:0000256" key="5">
    <source>
        <dbReference type="ARBA" id="ARBA00022645"/>
    </source>
</evidence>
<dbReference type="Gene3D" id="2.60.410.10">
    <property type="entry name" value="D-Ala-D-Ala carboxypeptidase, C-terminal domain"/>
    <property type="match status" value="1"/>
</dbReference>
<keyword evidence="11" id="KW-0961">Cell wall biogenesis/degradation</keyword>
<dbReference type="RefSeq" id="WP_353892290.1">
    <property type="nucleotide sequence ID" value="NZ_CP159485.1"/>
</dbReference>
<dbReference type="InterPro" id="IPR037167">
    <property type="entry name" value="Peptidase_S11_C_sf"/>
</dbReference>
<accession>A0AAU8HQ20</accession>
<protein>
    <recommendedName>
        <fullName evidence="4">serine-type D-Ala-D-Ala carboxypeptidase</fullName>
        <ecNumber evidence="4">3.4.16.4</ecNumber>
    </recommendedName>
</protein>
<dbReference type="Gene3D" id="3.40.710.10">
    <property type="entry name" value="DD-peptidase/beta-lactamase superfamily"/>
    <property type="match status" value="1"/>
</dbReference>
<dbReference type="InterPro" id="IPR018044">
    <property type="entry name" value="Peptidase_S11"/>
</dbReference>
<gene>
    <name evidence="18" type="ORF">PRVXH_001630</name>
</gene>